<keyword evidence="1 4" id="KW-0808">Transferase</keyword>
<dbReference type="EMBL" id="WDER01000029">
    <property type="protein sequence ID" value="KAB6082418.1"/>
    <property type="molecule type" value="Genomic_DNA"/>
</dbReference>
<dbReference type="RefSeq" id="WP_055234590.1">
    <property type="nucleotide sequence ID" value="NZ_JAHOFO010000022.1"/>
</dbReference>
<evidence type="ECO:0000259" key="3">
    <source>
        <dbReference type="Pfam" id="PF00534"/>
    </source>
</evidence>
<name>A0A173YDY6_9BACE</name>
<dbReference type="GO" id="GO:0009103">
    <property type="term" value="P:lipopolysaccharide biosynthetic process"/>
    <property type="evidence" value="ECO:0007669"/>
    <property type="project" value="TreeGrafter"/>
</dbReference>
<dbReference type="Proteomes" id="UP000474077">
    <property type="component" value="Unassembled WGS sequence"/>
</dbReference>
<dbReference type="AlphaFoldDB" id="A0A173YDY6"/>
<organism evidence="4 5">
    <name type="scientific">Bacteroides xylanisolvens</name>
    <dbReference type="NCBI Taxonomy" id="371601"/>
    <lineage>
        <taxon>Bacteria</taxon>
        <taxon>Pseudomonadati</taxon>
        <taxon>Bacteroidota</taxon>
        <taxon>Bacteroidia</taxon>
        <taxon>Bacteroidales</taxon>
        <taxon>Bacteroidaceae</taxon>
        <taxon>Bacteroides</taxon>
    </lineage>
</organism>
<dbReference type="PANTHER" id="PTHR46401">
    <property type="entry name" value="GLYCOSYLTRANSFERASE WBBK-RELATED"/>
    <property type="match status" value="1"/>
</dbReference>
<evidence type="ECO:0000313" key="4">
    <source>
        <dbReference type="EMBL" id="KAB6082418.1"/>
    </source>
</evidence>
<keyword evidence="2" id="KW-1133">Transmembrane helix</keyword>
<sequence length="369" mass="43581">MVINYITYDSWWDTDITIIPELVKEYHLNVFVLSPFDNCKYPQKEIGRNVKLVHVHQKYRDRDLRSIGTAIKYFFKIYKECRRKDYINIFIPGKNPFFIILTLLFLSKKRTIICSHNYIEHGDTKFRGSKLVDFLKERFYQSFKWFHFYSKMQMDLFKKDYPSKNAFFTEMPLKDFGIAPIIEKKGNEVTLLFFGLIRDYKQLDLLIKAVNNLENPNLKVIIAGKATKEEQEKYLSLIKDKSIYELNFEFIPNENIPTIFSKADFLVLPYRSATQSGPSLIAINYSVPIIASDIVPFSDMVEDGVNGFLFESNNCEALTAVLKKVLMLNEEDISCLRRNQSKYREDYIRNNDICKLFQQFINDKILYQI</sequence>
<gene>
    <name evidence="4" type="ORF">GA560_12135</name>
</gene>
<evidence type="ECO:0000256" key="1">
    <source>
        <dbReference type="ARBA" id="ARBA00022679"/>
    </source>
</evidence>
<evidence type="ECO:0000256" key="2">
    <source>
        <dbReference type="SAM" id="Phobius"/>
    </source>
</evidence>
<accession>A0A173YDY6</accession>
<dbReference type="SUPFAM" id="SSF53756">
    <property type="entry name" value="UDP-Glycosyltransferase/glycogen phosphorylase"/>
    <property type="match status" value="1"/>
</dbReference>
<comment type="caution">
    <text evidence="4">The sequence shown here is derived from an EMBL/GenBank/DDBJ whole genome shotgun (WGS) entry which is preliminary data.</text>
</comment>
<reference evidence="4 5" key="1">
    <citation type="journal article" date="2019" name="Nat. Med.">
        <title>A library of human gut bacterial isolates paired with longitudinal multiomics data enables mechanistic microbiome research.</title>
        <authorList>
            <person name="Poyet M."/>
            <person name="Groussin M."/>
            <person name="Gibbons S.M."/>
            <person name="Avila-Pacheco J."/>
            <person name="Jiang X."/>
            <person name="Kearney S.M."/>
            <person name="Perrotta A.R."/>
            <person name="Berdy B."/>
            <person name="Zhao S."/>
            <person name="Lieberman T.D."/>
            <person name="Swanson P.K."/>
            <person name="Smith M."/>
            <person name="Roesemann S."/>
            <person name="Alexander J.E."/>
            <person name="Rich S.A."/>
            <person name="Livny J."/>
            <person name="Vlamakis H."/>
            <person name="Clish C."/>
            <person name="Bullock K."/>
            <person name="Deik A."/>
            <person name="Scott J."/>
            <person name="Pierce K.A."/>
            <person name="Xavier R.J."/>
            <person name="Alm E.J."/>
        </authorList>
    </citation>
    <scope>NUCLEOTIDE SEQUENCE [LARGE SCALE GENOMIC DNA]</scope>
    <source>
        <strain evidence="4 5">BIOML-A73</strain>
    </source>
</reference>
<proteinExistence type="predicted"/>
<dbReference type="InterPro" id="IPR001296">
    <property type="entry name" value="Glyco_trans_1"/>
</dbReference>
<protein>
    <submittedName>
        <fullName evidence="4">Glycosyltransferase family 4 protein</fullName>
    </submittedName>
</protein>
<dbReference type="Gene3D" id="3.40.50.2000">
    <property type="entry name" value="Glycogen Phosphorylase B"/>
    <property type="match status" value="1"/>
</dbReference>
<dbReference type="GO" id="GO:0016757">
    <property type="term" value="F:glycosyltransferase activity"/>
    <property type="evidence" value="ECO:0007669"/>
    <property type="project" value="InterPro"/>
</dbReference>
<keyword evidence="2" id="KW-0472">Membrane</keyword>
<keyword evidence="2" id="KW-0812">Transmembrane</keyword>
<dbReference type="CDD" id="cd03801">
    <property type="entry name" value="GT4_PimA-like"/>
    <property type="match status" value="1"/>
</dbReference>
<dbReference type="PANTHER" id="PTHR46401:SF2">
    <property type="entry name" value="GLYCOSYLTRANSFERASE WBBK-RELATED"/>
    <property type="match status" value="1"/>
</dbReference>
<evidence type="ECO:0000313" key="5">
    <source>
        <dbReference type="Proteomes" id="UP000474077"/>
    </source>
</evidence>
<feature type="transmembrane region" description="Helical" evidence="2">
    <location>
        <begin position="86"/>
        <end position="106"/>
    </location>
</feature>
<dbReference type="Pfam" id="PF00534">
    <property type="entry name" value="Glycos_transf_1"/>
    <property type="match status" value="1"/>
</dbReference>
<feature type="domain" description="Glycosyl transferase family 1" evidence="3">
    <location>
        <begin position="182"/>
        <end position="331"/>
    </location>
</feature>